<dbReference type="EMBL" id="BMMK01000011">
    <property type="protein sequence ID" value="GGM55440.1"/>
    <property type="molecule type" value="Genomic_DNA"/>
</dbReference>
<evidence type="ECO:0000313" key="3">
    <source>
        <dbReference type="EMBL" id="GGM55440.1"/>
    </source>
</evidence>
<reference evidence="3" key="2">
    <citation type="submission" date="2020-09" db="EMBL/GenBank/DDBJ databases">
        <authorList>
            <person name="Sun Q."/>
            <person name="Zhou Y."/>
        </authorList>
    </citation>
    <scope>NUCLEOTIDE SEQUENCE</scope>
    <source>
        <strain evidence="3">CGMCC 4.5737</strain>
    </source>
</reference>
<keyword evidence="2" id="KW-1133">Transmembrane helix</keyword>
<accession>A0A8J3CCX4</accession>
<feature type="transmembrane region" description="Helical" evidence="2">
    <location>
        <begin position="410"/>
        <end position="430"/>
    </location>
</feature>
<feature type="coiled-coil region" evidence="1">
    <location>
        <begin position="102"/>
        <end position="160"/>
    </location>
</feature>
<dbReference type="SUPFAM" id="SSF103657">
    <property type="entry name" value="BAR/IMD domain-like"/>
    <property type="match status" value="1"/>
</dbReference>
<name>A0A8J3CCX4_9PSEU</name>
<feature type="transmembrane region" description="Helical" evidence="2">
    <location>
        <begin position="486"/>
        <end position="506"/>
    </location>
</feature>
<dbReference type="RefSeq" id="WP_189057751.1">
    <property type="nucleotide sequence ID" value="NZ_BMMK01000011.1"/>
</dbReference>
<gene>
    <name evidence="3" type="ORF">GCM10012275_28210</name>
</gene>
<keyword evidence="1" id="KW-0175">Coiled coil</keyword>
<evidence type="ECO:0000256" key="1">
    <source>
        <dbReference type="SAM" id="Coils"/>
    </source>
</evidence>
<dbReference type="AlphaFoldDB" id="A0A8J3CCX4"/>
<sequence length="558" mass="58999">MANIVTSLGFNIFSKWDSTGAVRARRDIKQLDETFIEHARSIQVLSRRFKVLSTSIIAFSPALVPLSKSLLAVAGGIAAASTAAAAGVGVFGGAIALTTTKAMENAEAVSEAQAEVEKYQEAVNNATPGTDSYRNAVAKLSAAKLALAEAEGKHTAAQREFTASVENAKTSLNTFSDTVSGSVLPPVTSFVNTVASSIPKLVPLVEAMAPVANRVADAFQRWVDTRLDDWVSFLAANAVPATESFLQIANDLGAVFGRLLRDFQPFGQEILRVLAQGTGLLRQWAEEGGFTRFMDTVKAEGLAVLEFLRALGAVIKNLLTTMGTLAPLSLAIATALLKIVAAIPPDVLAGIVAGFLALKAVLGGIIIVKTIQEGVVKLKIALKAIPIVVNAIKIAWTALGLAFIANPIGLTIAAIVVGIGLLVAAFVILFKKSDGFRNFFIGVWEGIKSAAGTAVSAIQTGWNAFVAFLQAGANIIKSILHAIDQAFRIVLAVVVTLVIAPLMLAWKGLVAGLEFGWQTRIKPMLEALGNAFMFLWKHFVEPAWDGIKLAISIAWSQM</sequence>
<evidence type="ECO:0000313" key="4">
    <source>
        <dbReference type="Proteomes" id="UP000637578"/>
    </source>
</evidence>
<dbReference type="InterPro" id="IPR027267">
    <property type="entry name" value="AH/BAR_dom_sf"/>
</dbReference>
<protein>
    <submittedName>
        <fullName evidence="3">Uncharacterized protein</fullName>
    </submittedName>
</protein>
<keyword evidence="4" id="KW-1185">Reference proteome</keyword>
<feature type="transmembrane region" description="Helical" evidence="2">
    <location>
        <begin position="380"/>
        <end position="404"/>
    </location>
</feature>
<dbReference type="Proteomes" id="UP000637578">
    <property type="component" value="Unassembled WGS sequence"/>
</dbReference>
<proteinExistence type="predicted"/>
<feature type="transmembrane region" description="Helical" evidence="2">
    <location>
        <begin position="347"/>
        <end position="368"/>
    </location>
</feature>
<comment type="caution">
    <text evidence="3">The sequence shown here is derived from an EMBL/GenBank/DDBJ whole genome shotgun (WGS) entry which is preliminary data.</text>
</comment>
<keyword evidence="2" id="KW-0812">Transmembrane</keyword>
<feature type="transmembrane region" description="Helical" evidence="2">
    <location>
        <begin position="72"/>
        <end position="97"/>
    </location>
</feature>
<feature type="transmembrane region" description="Helical" evidence="2">
    <location>
        <begin position="318"/>
        <end position="341"/>
    </location>
</feature>
<keyword evidence="2" id="KW-0472">Membrane</keyword>
<evidence type="ECO:0000256" key="2">
    <source>
        <dbReference type="SAM" id="Phobius"/>
    </source>
</evidence>
<organism evidence="3 4">
    <name type="scientific">Longimycelium tulufanense</name>
    <dbReference type="NCBI Taxonomy" id="907463"/>
    <lineage>
        <taxon>Bacteria</taxon>
        <taxon>Bacillati</taxon>
        <taxon>Actinomycetota</taxon>
        <taxon>Actinomycetes</taxon>
        <taxon>Pseudonocardiales</taxon>
        <taxon>Pseudonocardiaceae</taxon>
        <taxon>Longimycelium</taxon>
    </lineage>
</organism>
<reference evidence="3" key="1">
    <citation type="journal article" date="2014" name="Int. J. Syst. Evol. Microbiol.">
        <title>Complete genome sequence of Corynebacterium casei LMG S-19264T (=DSM 44701T), isolated from a smear-ripened cheese.</title>
        <authorList>
            <consortium name="US DOE Joint Genome Institute (JGI-PGF)"/>
            <person name="Walter F."/>
            <person name="Albersmeier A."/>
            <person name="Kalinowski J."/>
            <person name="Ruckert C."/>
        </authorList>
    </citation>
    <scope>NUCLEOTIDE SEQUENCE</scope>
    <source>
        <strain evidence="3">CGMCC 4.5737</strain>
    </source>
</reference>